<dbReference type="RefSeq" id="WP_193109755.1">
    <property type="nucleotide sequence ID" value="NZ_CP041406.1"/>
</dbReference>
<dbReference type="Proteomes" id="UP000593580">
    <property type="component" value="Chromosome"/>
</dbReference>
<organism evidence="1 2">
    <name type="scientific">Sulfurimonas paralvinellae</name>
    <dbReference type="NCBI Taxonomy" id="317658"/>
    <lineage>
        <taxon>Bacteria</taxon>
        <taxon>Pseudomonadati</taxon>
        <taxon>Campylobacterota</taxon>
        <taxon>Epsilonproteobacteria</taxon>
        <taxon>Campylobacterales</taxon>
        <taxon>Sulfurimonadaceae</taxon>
        <taxon>Sulfurimonas</taxon>
    </lineage>
</organism>
<accession>A0A7M1B7X9</accession>
<evidence type="ECO:0000313" key="1">
    <source>
        <dbReference type="EMBL" id="QOP45810.1"/>
    </source>
</evidence>
<dbReference type="AlphaFoldDB" id="A0A7M1B7X9"/>
<gene>
    <name evidence="1" type="ORF">FM071_05715</name>
</gene>
<evidence type="ECO:0000313" key="2">
    <source>
        <dbReference type="Proteomes" id="UP000593580"/>
    </source>
</evidence>
<dbReference type="EMBL" id="CP041406">
    <property type="protein sequence ID" value="QOP45810.1"/>
    <property type="molecule type" value="Genomic_DNA"/>
</dbReference>
<keyword evidence="2" id="KW-1185">Reference proteome</keyword>
<protein>
    <submittedName>
        <fullName evidence="1">Uncharacterized protein</fullName>
    </submittedName>
</protein>
<dbReference type="KEGG" id="spal:FM071_05715"/>
<reference evidence="1 2" key="1">
    <citation type="submission" date="2019-07" db="EMBL/GenBank/DDBJ databases">
        <title>Sulfurimonas paralvinellae sp. nov., a novel mesophilic, hydrogen- and sulfur-oxidizing chemolithoautotroph within the Epsilonproteo- bacteria isolated from a deep-sea hydrothermal vent polychaete nest, reclassification of Thiomicrospira denitrificans as Sulfurimonas denitrificans comb. nov. and emended description of the genus Sulfurimonas.</title>
        <authorList>
            <person name="Wang S."/>
            <person name="Jiang L."/>
            <person name="Shao Z."/>
        </authorList>
    </citation>
    <scope>NUCLEOTIDE SEQUENCE [LARGE SCALE GENOMIC DNA]</scope>
    <source>
        <strain evidence="1 2">GO25</strain>
    </source>
</reference>
<proteinExistence type="predicted"/>
<name>A0A7M1B7X9_9BACT</name>
<sequence>MLHVMARIADWLIDHEKKSALDCTIPDEVLDEWKETIEEREKSMKKNHLSGSEQYDMLLELDKKVKNLETIRAKKCAQKEK</sequence>